<protein>
    <submittedName>
        <fullName evidence="2">Uncharacterized protein</fullName>
    </submittedName>
</protein>
<comment type="caution">
    <text evidence="2">The sequence shown here is derived from an EMBL/GenBank/DDBJ whole genome shotgun (WGS) entry which is preliminary data.</text>
</comment>
<gene>
    <name evidence="2" type="ORF">AUC70_06820</name>
</gene>
<accession>A0A1E3VM39</accession>
<feature type="region of interest" description="Disordered" evidence="1">
    <location>
        <begin position="183"/>
        <end position="206"/>
    </location>
</feature>
<feature type="region of interest" description="Disordered" evidence="1">
    <location>
        <begin position="89"/>
        <end position="109"/>
    </location>
</feature>
<evidence type="ECO:0000313" key="3">
    <source>
        <dbReference type="Proteomes" id="UP000094172"/>
    </source>
</evidence>
<reference evidence="2 3" key="1">
    <citation type="journal article" date="2016" name="Environ. Microbiol.">
        <title>New Methyloceanibacter diversity from North Sea sediments includes methanotroph containing solely the soluble methane monooxygenase.</title>
        <authorList>
            <person name="Vekeman B."/>
            <person name="Kerckhof F.M."/>
            <person name="Cremers G."/>
            <person name="de Vos P."/>
            <person name="Vandamme P."/>
            <person name="Boon N."/>
            <person name="Op den Camp H.J."/>
            <person name="Heylen K."/>
        </authorList>
    </citation>
    <scope>NUCLEOTIDE SEQUENCE [LARGE SCALE GENOMIC DNA]</scope>
    <source>
        <strain evidence="2 3">R-67176</strain>
    </source>
</reference>
<dbReference type="STRING" id="1774970.AUC70_06820"/>
<evidence type="ECO:0000256" key="1">
    <source>
        <dbReference type="SAM" id="MobiDB-lite"/>
    </source>
</evidence>
<organism evidence="2 3">
    <name type="scientific">Methyloceanibacter stevinii</name>
    <dbReference type="NCBI Taxonomy" id="1774970"/>
    <lineage>
        <taxon>Bacteria</taxon>
        <taxon>Pseudomonadati</taxon>
        <taxon>Pseudomonadota</taxon>
        <taxon>Alphaproteobacteria</taxon>
        <taxon>Hyphomicrobiales</taxon>
        <taxon>Hyphomicrobiaceae</taxon>
        <taxon>Methyloceanibacter</taxon>
    </lineage>
</organism>
<keyword evidence="3" id="KW-1185">Reference proteome</keyword>
<evidence type="ECO:0000313" key="2">
    <source>
        <dbReference type="EMBL" id="ODR94381.1"/>
    </source>
</evidence>
<name>A0A1E3VM39_9HYPH</name>
<dbReference type="Proteomes" id="UP000094172">
    <property type="component" value="Unassembled WGS sequence"/>
</dbReference>
<proteinExistence type="predicted"/>
<sequence>MGFLPDEVDKGGAPELVRKRPALCLGETHQRCLDGEGDLRAQTDGRLKGLQCLVPAVRIARIVGLAHAADQHVQAPAMPERRRIDEEHQVAPRNEGGGEAGLGHDDFGLGRQRRIADRPEAGDIDHMIGTEACGPVRKALGNGRADALPALEFDAVPLAVVEADGIHAGVAVQSVARQVVESWPPENKTKAPAGSAAGDDAMDCCLQIGPKTRGRASWTYTPSRSRPPRL</sequence>
<dbReference type="AlphaFoldDB" id="A0A1E3VM39"/>
<dbReference type="EMBL" id="LPWE01000012">
    <property type="protein sequence ID" value="ODR94381.1"/>
    <property type="molecule type" value="Genomic_DNA"/>
</dbReference>